<reference evidence="1 2" key="3">
    <citation type="journal article" date="2022" name="Microbiol. Spectr.">
        <title>Folding features and dynamics of 3D genome architecture in plant fungal pathogens.</title>
        <authorList>
            <person name="Xia C."/>
        </authorList>
    </citation>
    <scope>NUCLEOTIDE SEQUENCE [LARGE SCALE GENOMIC DNA]</scope>
    <source>
        <strain evidence="1 2">93-210</strain>
    </source>
</reference>
<keyword evidence="2" id="KW-1185">Reference proteome</keyword>
<sequence length="733" mass="82112">MFRRSRIPLNSTDPSILQEVLERQSSTSVQLLQPSPPLKDPYSNLANSFRFMTSPGGQSILNRGLEEPLLVKPQPRLKSLIKLEHLLRPSPSFRLAGPRRVASAPSPVVHRPMALDHQTHHEPQRKRLSTGWLTHSTPRNPIVTINGLKTQFSVQVSDGESYSHDDDDDESSTSQSSSVSKSSPGYSRPNSITYSSTPSSSCASFTSSSSLAPSCVSSSGDNNHNLKTGPKVPNLNENRTDQEVNDQPPVKLNHQTPARPHQASPIMISHSVPREEISYNYKRFHSPENHRVLTSLHQQPLNLSTDSHPRRRRLRRGAQGEVDKADLSESSSNNVKGKTAELPTSSTKEVDPQGVALNPREEIPIRSALHLPSSPRKQNTRRQESARNCIQNDDFHTLAPLKTASGRPPSLKKASLSRQNSLGGDGITKAEHATDKTSNKVVDIRDSCKRAQLETEDDQPINTKGLSAFIRPIKYGIMQLSSASSSTNPAHSNSSSIQKDLGGGLHVRLWIKDQNLLAPIPANLIVISPNGGQIELFHTDILDQTQETDVTELNRSYKKGDLRVIFYSLKALPDQIRMIYKYLNKFLGIMLGGIPRAVFQLHTPKFQQRVRCAIMMNGPTSDIELEFLTELKLKIKLSRNRCRVKIWLFDQFVHLQELSDIDLTDINLSLYLVKLIRQTSSFHQPLNHQIPSDHRSTSLHHRSNRFQDLLDFIHPCLYISHQIEKSLNLDLSL</sequence>
<reference evidence="2" key="1">
    <citation type="journal article" date="2018" name="BMC Genomics">
        <title>Genomic insights into host adaptation between the wheat stripe rust pathogen (Puccinia striiformis f. sp. tritici) and the barley stripe rust pathogen (Puccinia striiformis f. sp. hordei).</title>
        <authorList>
            <person name="Xia C."/>
            <person name="Wang M."/>
            <person name="Yin C."/>
            <person name="Cornejo O.E."/>
            <person name="Hulbert S.H."/>
            <person name="Chen X."/>
        </authorList>
    </citation>
    <scope>NUCLEOTIDE SEQUENCE [LARGE SCALE GENOMIC DNA]</scope>
    <source>
        <strain evidence="2">93-210</strain>
    </source>
</reference>
<comment type="caution">
    <text evidence="1">The sequence shown here is derived from an EMBL/GenBank/DDBJ whole genome shotgun (WGS) entry which is preliminary data.</text>
</comment>
<accession>A0ACC0ERB2</accession>
<proteinExistence type="predicted"/>
<reference evidence="2" key="2">
    <citation type="journal article" date="2018" name="Mol. Plant Microbe Interact.">
        <title>Genome sequence resources for the wheat stripe rust pathogen (Puccinia striiformis f. sp. tritici) and the barley stripe rust pathogen (Puccinia striiformis f. sp. hordei).</title>
        <authorList>
            <person name="Xia C."/>
            <person name="Wang M."/>
            <person name="Yin C."/>
            <person name="Cornejo O.E."/>
            <person name="Hulbert S.H."/>
            <person name="Chen X."/>
        </authorList>
    </citation>
    <scope>NUCLEOTIDE SEQUENCE [LARGE SCALE GENOMIC DNA]</scope>
    <source>
        <strain evidence="2">93-210</strain>
    </source>
</reference>
<gene>
    <name evidence="1" type="ORF">MJO28_004508</name>
</gene>
<organism evidence="1 2">
    <name type="scientific">Puccinia striiformis f. sp. tritici</name>
    <dbReference type="NCBI Taxonomy" id="168172"/>
    <lineage>
        <taxon>Eukaryota</taxon>
        <taxon>Fungi</taxon>
        <taxon>Dikarya</taxon>
        <taxon>Basidiomycota</taxon>
        <taxon>Pucciniomycotina</taxon>
        <taxon>Pucciniomycetes</taxon>
        <taxon>Pucciniales</taxon>
        <taxon>Pucciniaceae</taxon>
        <taxon>Puccinia</taxon>
    </lineage>
</organism>
<name>A0ACC0ERB2_9BASI</name>
<evidence type="ECO:0000313" key="1">
    <source>
        <dbReference type="EMBL" id="KAI7957413.1"/>
    </source>
</evidence>
<dbReference type="Proteomes" id="UP001060170">
    <property type="component" value="Chromosome 4"/>
</dbReference>
<evidence type="ECO:0000313" key="2">
    <source>
        <dbReference type="Proteomes" id="UP001060170"/>
    </source>
</evidence>
<protein>
    <submittedName>
        <fullName evidence="1">Uncharacterized protein</fullName>
    </submittedName>
</protein>
<dbReference type="EMBL" id="CM045868">
    <property type="protein sequence ID" value="KAI7957413.1"/>
    <property type="molecule type" value="Genomic_DNA"/>
</dbReference>